<dbReference type="InterPro" id="IPR017896">
    <property type="entry name" value="4Fe4S_Fe-S-bd"/>
</dbReference>
<evidence type="ECO:0000256" key="11">
    <source>
        <dbReference type="SAM" id="Phobius"/>
    </source>
</evidence>
<evidence type="ECO:0000256" key="7">
    <source>
        <dbReference type="ARBA" id="ARBA00023002"/>
    </source>
</evidence>
<feature type="transmembrane region" description="Helical" evidence="11">
    <location>
        <begin position="203"/>
        <end position="222"/>
    </location>
</feature>
<evidence type="ECO:0000256" key="6">
    <source>
        <dbReference type="ARBA" id="ARBA00022989"/>
    </source>
</evidence>
<keyword evidence="2" id="KW-1003">Cell membrane</keyword>
<comment type="subcellular location">
    <subcellularLocation>
        <location evidence="1">Cell membrane</location>
        <topology evidence="1">Multi-pass membrane protein</topology>
    </subcellularLocation>
</comment>
<keyword evidence="3" id="KW-0004">4Fe-4S</keyword>
<dbReference type="InterPro" id="IPR017900">
    <property type="entry name" value="4Fe4S_Fe_S_CS"/>
</dbReference>
<dbReference type="Pfam" id="PF02754">
    <property type="entry name" value="CCG"/>
    <property type="match status" value="2"/>
</dbReference>
<feature type="domain" description="4Fe-4S ferredoxin-type" evidence="12">
    <location>
        <begin position="364"/>
        <end position="395"/>
    </location>
</feature>
<dbReference type="OrthoDB" id="5241828at2"/>
<feature type="domain" description="4Fe-4S ferredoxin-type" evidence="12">
    <location>
        <begin position="297"/>
        <end position="328"/>
    </location>
</feature>
<feature type="transmembrane region" description="Helical" evidence="11">
    <location>
        <begin position="133"/>
        <end position="159"/>
    </location>
</feature>
<keyword evidence="10 11" id="KW-0472">Membrane</keyword>
<keyword evidence="14" id="KW-1185">Reference proteome</keyword>
<dbReference type="PANTHER" id="PTHR43255">
    <property type="entry name" value="IRON-SULFUR-BINDING OXIDOREDUCTASE FADF-RELATED-RELATED"/>
    <property type="match status" value="1"/>
</dbReference>
<evidence type="ECO:0000256" key="4">
    <source>
        <dbReference type="ARBA" id="ARBA00022692"/>
    </source>
</evidence>
<dbReference type="AlphaFoldDB" id="A0A517U0L4"/>
<dbReference type="PROSITE" id="PS00198">
    <property type="entry name" value="4FE4S_FER_1"/>
    <property type="match status" value="1"/>
</dbReference>
<dbReference type="InterPro" id="IPR004017">
    <property type="entry name" value="Cys_rich_dom"/>
</dbReference>
<evidence type="ECO:0000256" key="10">
    <source>
        <dbReference type="ARBA" id="ARBA00023136"/>
    </source>
</evidence>
<evidence type="ECO:0000256" key="3">
    <source>
        <dbReference type="ARBA" id="ARBA00022485"/>
    </source>
</evidence>
<dbReference type="InterPro" id="IPR023234">
    <property type="entry name" value="NarG-like_domain"/>
</dbReference>
<dbReference type="Gene3D" id="1.10.1060.10">
    <property type="entry name" value="Alpha-helical ferredoxin"/>
    <property type="match status" value="1"/>
</dbReference>
<proteinExistence type="predicted"/>
<dbReference type="SUPFAM" id="SSF46548">
    <property type="entry name" value="alpha-helical ferredoxin"/>
    <property type="match status" value="1"/>
</dbReference>
<sequence>MPSVSPAELMLAAASQPLMREVFGNIPGWAKGLFYVVAAVAVGAWAYGIYRRVRLWRQGKPSGGVNYAAALKRVVRDVLLQGRFRGRPFASLAHVLLFSGFFVLLIGTTLVAIEHILADLLGRPASDPVFHKGLYYAVYELVTDSFGVAFLVGCTMFLVRRLRGAGSFAKTPADVGMLVLLIVIGVTGYVVEGLRIIHAATPLPGLSPVGYVTASLFTAAGVDQAGAGRLHFALWWFHAALALGFIAWMPYSRLIHSLAGAINLAIRNERLGTLRPISMAEVEETGLIGVAKLEDFTRQQLASLDACVSCGRCQDMCPAFEAGKPLSPRNVVQELVGVMNVRGVGGQSAGGSGQEKDSGLPLAGGVIGEETLWSCTTCGACADVCPLGVSPMGMITDLRRFLIGDGALRGSPATALQKTDRVGNPFGLPQKERLAWAAGLDVPLVKDNPEYEVLYWVGCAAAYDRRAQKIARSVVRLLQAADVNFAVLGPEERCTGESARRMGDELLFQQLAEQNVATLGEHRAKRIVAHCPHCVNSLRNDYPQAGGEYEVVHHSQLLSELVADGKLPAMPTTTAVGGSITYHDPCYLARANGITEEPRAVLAAVAGQGGGNADAGALPIIELPRNRRETSCCGGGGGRMWFDDAPSQRVGRGRVEEIVGSGAATVAVSCPFCLMMVGDGVAAEKPTMQVRDIAELLAEATLGPESGAANGNTPPSA</sequence>
<evidence type="ECO:0000256" key="5">
    <source>
        <dbReference type="ARBA" id="ARBA00022723"/>
    </source>
</evidence>
<dbReference type="InterPro" id="IPR051460">
    <property type="entry name" value="HdrC_iron-sulfur_subunit"/>
</dbReference>
<keyword evidence="7" id="KW-0560">Oxidoreductase</keyword>
<dbReference type="Gene3D" id="1.20.950.20">
    <property type="entry name" value="Transmembrane di-heme cytochromes, Chain C"/>
    <property type="match status" value="1"/>
</dbReference>
<gene>
    <name evidence="13" type="ORF">I41_33570</name>
</gene>
<protein>
    <submittedName>
        <fullName evidence="13">Succinate dehydrogenase/fumarate reductase iron-sulfur subunit</fullName>
    </submittedName>
</protein>
<dbReference type="InterPro" id="IPR036197">
    <property type="entry name" value="NarG-like_sf"/>
</dbReference>
<keyword evidence="4 11" id="KW-0812">Transmembrane</keyword>
<dbReference type="InterPro" id="IPR009051">
    <property type="entry name" value="Helical_ferredxn"/>
</dbReference>
<dbReference type="GO" id="GO:0046872">
    <property type="term" value="F:metal ion binding"/>
    <property type="evidence" value="ECO:0007669"/>
    <property type="project" value="UniProtKB-KW"/>
</dbReference>
<feature type="transmembrane region" description="Helical" evidence="11">
    <location>
        <begin position="32"/>
        <end position="50"/>
    </location>
</feature>
<evidence type="ECO:0000256" key="1">
    <source>
        <dbReference type="ARBA" id="ARBA00004651"/>
    </source>
</evidence>
<keyword evidence="6 11" id="KW-1133">Transmembrane helix</keyword>
<accession>A0A517U0L4</accession>
<organism evidence="13 14">
    <name type="scientific">Lacipirellula limnantheis</name>
    <dbReference type="NCBI Taxonomy" id="2528024"/>
    <lineage>
        <taxon>Bacteria</taxon>
        <taxon>Pseudomonadati</taxon>
        <taxon>Planctomycetota</taxon>
        <taxon>Planctomycetia</taxon>
        <taxon>Pirellulales</taxon>
        <taxon>Lacipirellulaceae</taxon>
        <taxon>Lacipirellula</taxon>
    </lineage>
</organism>
<evidence type="ECO:0000256" key="2">
    <source>
        <dbReference type="ARBA" id="ARBA00022475"/>
    </source>
</evidence>
<reference evidence="13 14" key="1">
    <citation type="submission" date="2019-02" db="EMBL/GenBank/DDBJ databases">
        <title>Deep-cultivation of Planctomycetes and their phenomic and genomic characterization uncovers novel biology.</title>
        <authorList>
            <person name="Wiegand S."/>
            <person name="Jogler M."/>
            <person name="Boedeker C."/>
            <person name="Pinto D."/>
            <person name="Vollmers J."/>
            <person name="Rivas-Marin E."/>
            <person name="Kohn T."/>
            <person name="Peeters S.H."/>
            <person name="Heuer A."/>
            <person name="Rast P."/>
            <person name="Oberbeckmann S."/>
            <person name="Bunk B."/>
            <person name="Jeske O."/>
            <person name="Meyerdierks A."/>
            <person name="Storesund J.E."/>
            <person name="Kallscheuer N."/>
            <person name="Luecker S."/>
            <person name="Lage O.M."/>
            <person name="Pohl T."/>
            <person name="Merkel B.J."/>
            <person name="Hornburger P."/>
            <person name="Mueller R.-W."/>
            <person name="Bruemmer F."/>
            <person name="Labrenz M."/>
            <person name="Spormann A.M."/>
            <person name="Op den Camp H."/>
            <person name="Overmann J."/>
            <person name="Amann R."/>
            <person name="Jetten M.S.M."/>
            <person name="Mascher T."/>
            <person name="Medema M.H."/>
            <person name="Devos D.P."/>
            <person name="Kaster A.-K."/>
            <person name="Ovreas L."/>
            <person name="Rohde M."/>
            <person name="Galperin M.Y."/>
            <person name="Jogler C."/>
        </authorList>
    </citation>
    <scope>NUCLEOTIDE SEQUENCE [LARGE SCALE GENOMIC DNA]</scope>
    <source>
        <strain evidence="13 14">I41</strain>
    </source>
</reference>
<keyword evidence="5" id="KW-0479">Metal-binding</keyword>
<evidence type="ECO:0000313" key="13">
    <source>
        <dbReference type="EMBL" id="QDT74162.1"/>
    </source>
</evidence>
<keyword evidence="9" id="KW-0411">Iron-sulfur</keyword>
<name>A0A517U0L4_9BACT</name>
<dbReference type="Pfam" id="PF02665">
    <property type="entry name" value="Nitrate_red_gam"/>
    <property type="match status" value="1"/>
</dbReference>
<dbReference type="SUPFAM" id="SSF103501">
    <property type="entry name" value="Respiratory nitrate reductase 1 gamma chain"/>
    <property type="match status" value="1"/>
</dbReference>
<evidence type="ECO:0000259" key="12">
    <source>
        <dbReference type="PROSITE" id="PS51379"/>
    </source>
</evidence>
<dbReference type="RefSeq" id="WP_145433947.1">
    <property type="nucleotide sequence ID" value="NZ_CP036339.1"/>
</dbReference>
<dbReference type="GO" id="GO:0051539">
    <property type="term" value="F:4 iron, 4 sulfur cluster binding"/>
    <property type="evidence" value="ECO:0007669"/>
    <property type="project" value="UniProtKB-KW"/>
</dbReference>
<dbReference type="Pfam" id="PF13183">
    <property type="entry name" value="Fer4_8"/>
    <property type="match status" value="1"/>
</dbReference>
<feature type="transmembrane region" description="Helical" evidence="11">
    <location>
        <begin position="234"/>
        <end position="251"/>
    </location>
</feature>
<keyword evidence="8" id="KW-0408">Iron</keyword>
<evidence type="ECO:0000256" key="8">
    <source>
        <dbReference type="ARBA" id="ARBA00023004"/>
    </source>
</evidence>
<dbReference type="Proteomes" id="UP000317909">
    <property type="component" value="Chromosome"/>
</dbReference>
<dbReference type="GO" id="GO:0005886">
    <property type="term" value="C:plasma membrane"/>
    <property type="evidence" value="ECO:0007669"/>
    <property type="project" value="UniProtKB-SubCell"/>
</dbReference>
<feature type="transmembrane region" description="Helical" evidence="11">
    <location>
        <begin position="89"/>
        <end position="113"/>
    </location>
</feature>
<dbReference type="PROSITE" id="PS51379">
    <property type="entry name" value="4FE4S_FER_2"/>
    <property type="match status" value="2"/>
</dbReference>
<evidence type="ECO:0000313" key="14">
    <source>
        <dbReference type="Proteomes" id="UP000317909"/>
    </source>
</evidence>
<evidence type="ECO:0000256" key="9">
    <source>
        <dbReference type="ARBA" id="ARBA00023014"/>
    </source>
</evidence>
<dbReference type="PANTHER" id="PTHR43255:SF1">
    <property type="entry name" value="IRON-SULFUR-BINDING OXIDOREDUCTASE FADF-RELATED"/>
    <property type="match status" value="1"/>
</dbReference>
<feature type="transmembrane region" description="Helical" evidence="11">
    <location>
        <begin position="171"/>
        <end position="191"/>
    </location>
</feature>
<dbReference type="EMBL" id="CP036339">
    <property type="protein sequence ID" value="QDT74162.1"/>
    <property type="molecule type" value="Genomic_DNA"/>
</dbReference>
<dbReference type="KEGG" id="llh:I41_33570"/>
<dbReference type="GO" id="GO:0016491">
    <property type="term" value="F:oxidoreductase activity"/>
    <property type="evidence" value="ECO:0007669"/>
    <property type="project" value="UniProtKB-KW"/>
</dbReference>